<evidence type="ECO:0000313" key="4">
    <source>
        <dbReference type="Proteomes" id="UP001212997"/>
    </source>
</evidence>
<name>A0AAD5VBK4_9APHY</name>
<gene>
    <name evidence="3" type="ORF">NLI96_g3423</name>
</gene>
<organism evidence="3 4">
    <name type="scientific">Meripilus lineatus</name>
    <dbReference type="NCBI Taxonomy" id="2056292"/>
    <lineage>
        <taxon>Eukaryota</taxon>
        <taxon>Fungi</taxon>
        <taxon>Dikarya</taxon>
        <taxon>Basidiomycota</taxon>
        <taxon>Agaricomycotina</taxon>
        <taxon>Agaricomycetes</taxon>
        <taxon>Polyporales</taxon>
        <taxon>Meripilaceae</taxon>
        <taxon>Meripilus</taxon>
    </lineage>
</organism>
<accession>A0AAD5VBK4</accession>
<comment type="caution">
    <text evidence="3">The sequence shown here is derived from an EMBL/GenBank/DDBJ whole genome shotgun (WGS) entry which is preliminary data.</text>
</comment>
<keyword evidence="4" id="KW-1185">Reference proteome</keyword>
<keyword evidence="1" id="KW-0812">Transmembrane</keyword>
<protein>
    <recommendedName>
        <fullName evidence="2">DUF6534 domain-containing protein</fullName>
    </recommendedName>
</protein>
<dbReference type="AlphaFoldDB" id="A0AAD5VBK4"/>
<evidence type="ECO:0000313" key="3">
    <source>
        <dbReference type="EMBL" id="KAJ3487589.1"/>
    </source>
</evidence>
<dbReference type="PANTHER" id="PTHR40465">
    <property type="entry name" value="CHROMOSOME 1, WHOLE GENOME SHOTGUN SEQUENCE"/>
    <property type="match status" value="1"/>
</dbReference>
<sequence length="241" mass="26481">MYASEGLYFPEPRHRLHRAVVLLDASLDLLRMAFVSNVGVHSAESRGSALGIATGVLACKLKTWLRFRTEIGPRSTVTAGLSFAALTDLLISAALIYYLLRSRTGYKKTDHIVQRLMIFSVNTGLITMVCSIAVILSFAFVNNSLLFAGLYSAASKLYSNSLFGTLNARQQLRKSDSNDSEPAELKIRSTEPTPIEISRQMVKVVHTDVSSRSLFLLGVGLIIIVDGSSEQSRSEIEKTTY</sequence>
<dbReference type="EMBL" id="JANAWD010000087">
    <property type="protein sequence ID" value="KAJ3487589.1"/>
    <property type="molecule type" value="Genomic_DNA"/>
</dbReference>
<feature type="transmembrane region" description="Helical" evidence="1">
    <location>
        <begin position="121"/>
        <end position="141"/>
    </location>
</feature>
<keyword evidence="1" id="KW-0472">Membrane</keyword>
<feature type="transmembrane region" description="Helical" evidence="1">
    <location>
        <begin position="77"/>
        <end position="100"/>
    </location>
</feature>
<dbReference type="Pfam" id="PF20152">
    <property type="entry name" value="DUF6534"/>
    <property type="match status" value="1"/>
</dbReference>
<feature type="domain" description="DUF6534" evidence="2">
    <location>
        <begin position="84"/>
        <end position="170"/>
    </location>
</feature>
<reference evidence="3" key="1">
    <citation type="submission" date="2022-07" db="EMBL/GenBank/DDBJ databases">
        <title>Genome Sequence of Physisporinus lineatus.</title>
        <authorList>
            <person name="Buettner E."/>
        </authorList>
    </citation>
    <scope>NUCLEOTIDE SEQUENCE</scope>
    <source>
        <strain evidence="3">VT162</strain>
    </source>
</reference>
<dbReference type="PANTHER" id="PTHR40465:SF1">
    <property type="entry name" value="DUF6534 DOMAIN-CONTAINING PROTEIN"/>
    <property type="match status" value="1"/>
</dbReference>
<dbReference type="Proteomes" id="UP001212997">
    <property type="component" value="Unassembled WGS sequence"/>
</dbReference>
<evidence type="ECO:0000256" key="1">
    <source>
        <dbReference type="SAM" id="Phobius"/>
    </source>
</evidence>
<evidence type="ECO:0000259" key="2">
    <source>
        <dbReference type="Pfam" id="PF20152"/>
    </source>
</evidence>
<keyword evidence="1" id="KW-1133">Transmembrane helix</keyword>
<dbReference type="InterPro" id="IPR045339">
    <property type="entry name" value="DUF6534"/>
</dbReference>
<proteinExistence type="predicted"/>